<organism evidence="1 2">
    <name type="scientific">Dekkera bruxellensis</name>
    <name type="common">Brettanomyces custersii</name>
    <dbReference type="NCBI Taxonomy" id="5007"/>
    <lineage>
        <taxon>Eukaryota</taxon>
        <taxon>Fungi</taxon>
        <taxon>Dikarya</taxon>
        <taxon>Ascomycota</taxon>
        <taxon>Saccharomycotina</taxon>
        <taxon>Pichiomycetes</taxon>
        <taxon>Pichiales</taxon>
        <taxon>Pichiaceae</taxon>
        <taxon>Brettanomyces</taxon>
    </lineage>
</organism>
<comment type="caution">
    <text evidence="1">The sequence shown here is derived from an EMBL/GenBank/DDBJ whole genome shotgun (WGS) entry which is preliminary data.</text>
</comment>
<accession>A0A8H6BNG2</accession>
<gene>
    <name evidence="1" type="ORF">HII12_001190</name>
</gene>
<dbReference type="InterPro" id="IPR023214">
    <property type="entry name" value="HAD_sf"/>
</dbReference>
<dbReference type="Gene3D" id="3.40.50.1000">
    <property type="entry name" value="HAD superfamily/HAD-like"/>
    <property type="match status" value="1"/>
</dbReference>
<dbReference type="InterPro" id="IPR036412">
    <property type="entry name" value="HAD-like_sf"/>
</dbReference>
<dbReference type="PANTHER" id="PTHR28181">
    <property type="entry name" value="UPF0655 PROTEIN YCR015C"/>
    <property type="match status" value="1"/>
</dbReference>
<sequence length="318" mass="37103">MPVHAPLSFLIVSNNKLFIMKSPVHFKMNKSQIALRNYRVLRGRTSEIQKVVSDWDDTITDGDTIHLIFDCLSESAPHKLDYFFKIYMNEYRRYHSQVLPHKSYKERNNIEKEIQYQKDMKPIELSSFNACINLQTFRGIRKEALRSQCDKVQTRDGFIEFVIHLMKQKGHPSFEILTVNWTSVIIKEYLKRMLGEITIPIYSNELKFDQEDVCVGIPDLSKEDLRTGYDKLDNLKHIGFGKKVAYIGDSETDVLPMIYSDLAIVMKGGSAAKQLRNMNFTIKDINYDIISPSENVKFIQVDDWFDILALWDQDLVKL</sequence>
<dbReference type="SUPFAM" id="SSF56784">
    <property type="entry name" value="HAD-like"/>
    <property type="match status" value="1"/>
</dbReference>
<dbReference type="Proteomes" id="UP000568158">
    <property type="component" value="Unassembled WGS sequence"/>
</dbReference>
<dbReference type="InterPro" id="IPR050849">
    <property type="entry name" value="HAD-like_hydrolase_phosphatase"/>
</dbReference>
<dbReference type="AlphaFoldDB" id="A0A8H6BNG2"/>
<proteinExistence type="predicted"/>
<dbReference type="EMBL" id="JABCYN010000012">
    <property type="protein sequence ID" value="KAF6014773.1"/>
    <property type="molecule type" value="Genomic_DNA"/>
</dbReference>
<evidence type="ECO:0000313" key="1">
    <source>
        <dbReference type="EMBL" id="KAF6014773.1"/>
    </source>
</evidence>
<evidence type="ECO:0000313" key="2">
    <source>
        <dbReference type="Proteomes" id="UP000568158"/>
    </source>
</evidence>
<dbReference type="PANTHER" id="PTHR28181:SF1">
    <property type="entry name" value="COLD TOLERANCE PROTEIN 1"/>
    <property type="match status" value="1"/>
</dbReference>
<evidence type="ECO:0008006" key="3">
    <source>
        <dbReference type="Google" id="ProtNLM"/>
    </source>
</evidence>
<name>A0A8H6BNG2_DEKBR</name>
<protein>
    <recommendedName>
        <fullName evidence="3">Haloacid dehalogenase-like hydrolase</fullName>
    </recommendedName>
</protein>
<reference evidence="1 2" key="1">
    <citation type="journal article" date="2020" name="Appl. Microbiol. Biotechnol.">
        <title>Targeted gene deletion in Brettanomyces bruxellensis with an expression-free CRISPR-Cas9 system.</title>
        <authorList>
            <person name="Varela C."/>
            <person name="Bartel C."/>
            <person name="Onetto C."/>
            <person name="Borneman A."/>
        </authorList>
    </citation>
    <scope>NUCLEOTIDE SEQUENCE [LARGE SCALE GENOMIC DNA]</scope>
    <source>
        <strain evidence="1 2">AWRI1613</strain>
    </source>
</reference>